<dbReference type="Proteomes" id="UP000320042">
    <property type="component" value="Unassembled WGS sequence"/>
</dbReference>
<gene>
    <name evidence="2" type="ORF">FPZ43_18310</name>
</gene>
<accession>A0A563TYN6</accession>
<feature type="region of interest" description="Disordered" evidence="1">
    <location>
        <begin position="1"/>
        <end position="47"/>
    </location>
</feature>
<comment type="caution">
    <text evidence="2">The sequence shown here is derived from an EMBL/GenBank/DDBJ whole genome shotgun (WGS) entry which is preliminary data.</text>
</comment>
<reference evidence="2 3" key="1">
    <citation type="submission" date="2019-07" db="EMBL/GenBank/DDBJ databases">
        <authorList>
            <person name="Kim J."/>
        </authorList>
    </citation>
    <scope>NUCLEOTIDE SEQUENCE [LARGE SCALE GENOMIC DNA]</scope>
    <source>
        <strain evidence="3">dk17</strain>
    </source>
</reference>
<name>A0A563TYN6_9SPHI</name>
<evidence type="ECO:0000313" key="3">
    <source>
        <dbReference type="Proteomes" id="UP000320042"/>
    </source>
</evidence>
<dbReference type="RefSeq" id="WP_146383384.1">
    <property type="nucleotide sequence ID" value="NZ_VOEJ01000011.1"/>
</dbReference>
<sequence>MKTIKPVGPEQNKDGRLNARKGRAYPNREKMLPQKPAAISQTGSGGFRPEPGMMFAMLWNNLF</sequence>
<organism evidence="2 3">
    <name type="scientific">Mucilaginibacter pallidiroseus</name>
    <dbReference type="NCBI Taxonomy" id="2599295"/>
    <lineage>
        <taxon>Bacteria</taxon>
        <taxon>Pseudomonadati</taxon>
        <taxon>Bacteroidota</taxon>
        <taxon>Sphingobacteriia</taxon>
        <taxon>Sphingobacteriales</taxon>
        <taxon>Sphingobacteriaceae</taxon>
        <taxon>Mucilaginibacter</taxon>
    </lineage>
</organism>
<evidence type="ECO:0000313" key="2">
    <source>
        <dbReference type="EMBL" id="TWR24383.1"/>
    </source>
</evidence>
<keyword evidence="3" id="KW-1185">Reference proteome</keyword>
<proteinExistence type="predicted"/>
<dbReference type="OrthoDB" id="798589at2"/>
<dbReference type="EMBL" id="VOEJ01000011">
    <property type="protein sequence ID" value="TWR24383.1"/>
    <property type="molecule type" value="Genomic_DNA"/>
</dbReference>
<dbReference type="AlphaFoldDB" id="A0A563TYN6"/>
<protein>
    <submittedName>
        <fullName evidence="2">Uncharacterized protein</fullName>
    </submittedName>
</protein>
<evidence type="ECO:0000256" key="1">
    <source>
        <dbReference type="SAM" id="MobiDB-lite"/>
    </source>
</evidence>